<dbReference type="PhylomeDB" id="A0A0G4FYB0"/>
<proteinExistence type="predicted"/>
<reference evidence="2" key="1">
    <citation type="submission" date="2014-11" db="EMBL/GenBank/DDBJ databases">
        <authorList>
            <person name="Otto D Thomas"/>
            <person name="Naeem Raeece"/>
        </authorList>
    </citation>
    <scope>NUCLEOTIDE SEQUENCE</scope>
</reference>
<evidence type="ECO:0000313" key="2">
    <source>
        <dbReference type="EMBL" id="CEM20161.1"/>
    </source>
</evidence>
<feature type="region of interest" description="Disordered" evidence="1">
    <location>
        <begin position="1"/>
        <end position="101"/>
    </location>
</feature>
<dbReference type="VEuPathDB" id="CryptoDB:Cvel_19275"/>
<organism evidence="2">
    <name type="scientific">Chromera velia CCMP2878</name>
    <dbReference type="NCBI Taxonomy" id="1169474"/>
    <lineage>
        <taxon>Eukaryota</taxon>
        <taxon>Sar</taxon>
        <taxon>Alveolata</taxon>
        <taxon>Colpodellida</taxon>
        <taxon>Chromeraceae</taxon>
        <taxon>Chromera</taxon>
    </lineage>
</organism>
<feature type="compositionally biased region" description="Pro residues" evidence="1">
    <location>
        <begin position="86"/>
        <end position="96"/>
    </location>
</feature>
<dbReference type="EMBL" id="CDMZ01000718">
    <property type="protein sequence ID" value="CEM20161.1"/>
    <property type="molecule type" value="Genomic_DNA"/>
</dbReference>
<feature type="compositionally biased region" description="Pro residues" evidence="1">
    <location>
        <begin position="62"/>
        <end position="71"/>
    </location>
</feature>
<accession>A0A0G4FYB0</accession>
<protein>
    <submittedName>
        <fullName evidence="2">Uncharacterized protein</fullName>
    </submittedName>
</protein>
<evidence type="ECO:0000256" key="1">
    <source>
        <dbReference type="SAM" id="MobiDB-lite"/>
    </source>
</evidence>
<sequence>MEQTLVIERSLSGPPVPGSEFASTLSPPNAADHALPAVGVEEHIEVSPPDVSGASGQARQGDPPPPVPPVSDSPHPVAEASSGDGPPAPLPAPPYPHSALPTGHQAAYYPIGTPGPGFPGFAPPQVTPVPPASGFFPSAGPYATPVPQSVHHYWPLWQNVLSPSPPVPPAQQQPPWQPFPVPSPCHSVQVVTRRSELAKKAIDQLALFSGTPQEDVELWKESFHEVVDEVRSLDGPHALSPQDLSGIIRQKVFSGVREVLRSRTVQADQIYNPSWLFDTLDSLYLGPYKSRVRKRWRAVKAFCPLASESVDTHFA</sequence>
<name>A0A0G4FYB0_9ALVE</name>
<dbReference type="AlphaFoldDB" id="A0A0G4FYB0"/>
<gene>
    <name evidence="2" type="ORF">Cvel_19275</name>
</gene>